<protein>
    <submittedName>
        <fullName evidence="2">Uncharacterized protein</fullName>
    </submittedName>
</protein>
<evidence type="ECO:0000313" key="3">
    <source>
        <dbReference type="Proteomes" id="UP001066276"/>
    </source>
</evidence>
<evidence type="ECO:0000313" key="2">
    <source>
        <dbReference type="EMBL" id="KAJ1107205.1"/>
    </source>
</evidence>
<sequence>MRATARNCNPEGLRPFCEERLTRRAESCRLGPAIGPPKQRGKKEEYHCEGPQGPFQRPGPSAPVWGPAAEPRRTHAEPRR</sequence>
<keyword evidence="3" id="KW-1185">Reference proteome</keyword>
<name>A0AAV7MTX5_PLEWA</name>
<dbReference type="AlphaFoldDB" id="A0AAV7MTX5"/>
<accession>A0AAV7MTX5</accession>
<proteinExistence type="predicted"/>
<reference evidence="2" key="1">
    <citation type="journal article" date="2022" name="bioRxiv">
        <title>Sequencing and chromosome-scale assembly of the giantPleurodeles waltlgenome.</title>
        <authorList>
            <person name="Brown T."/>
            <person name="Elewa A."/>
            <person name="Iarovenko S."/>
            <person name="Subramanian E."/>
            <person name="Araus A.J."/>
            <person name="Petzold A."/>
            <person name="Susuki M."/>
            <person name="Suzuki K.-i.T."/>
            <person name="Hayashi T."/>
            <person name="Toyoda A."/>
            <person name="Oliveira C."/>
            <person name="Osipova E."/>
            <person name="Leigh N.D."/>
            <person name="Simon A."/>
            <person name="Yun M.H."/>
        </authorList>
    </citation>
    <scope>NUCLEOTIDE SEQUENCE</scope>
    <source>
        <strain evidence="2">20211129_DDA</strain>
        <tissue evidence="2">Liver</tissue>
    </source>
</reference>
<dbReference type="EMBL" id="JANPWB010000013">
    <property type="protein sequence ID" value="KAJ1107205.1"/>
    <property type="molecule type" value="Genomic_DNA"/>
</dbReference>
<feature type="region of interest" description="Disordered" evidence="1">
    <location>
        <begin position="26"/>
        <end position="80"/>
    </location>
</feature>
<organism evidence="2 3">
    <name type="scientific">Pleurodeles waltl</name>
    <name type="common">Iberian ribbed newt</name>
    <dbReference type="NCBI Taxonomy" id="8319"/>
    <lineage>
        <taxon>Eukaryota</taxon>
        <taxon>Metazoa</taxon>
        <taxon>Chordata</taxon>
        <taxon>Craniata</taxon>
        <taxon>Vertebrata</taxon>
        <taxon>Euteleostomi</taxon>
        <taxon>Amphibia</taxon>
        <taxon>Batrachia</taxon>
        <taxon>Caudata</taxon>
        <taxon>Salamandroidea</taxon>
        <taxon>Salamandridae</taxon>
        <taxon>Pleurodelinae</taxon>
        <taxon>Pleurodeles</taxon>
    </lineage>
</organism>
<feature type="compositionally biased region" description="Basic and acidic residues" evidence="1">
    <location>
        <begin position="70"/>
        <end position="80"/>
    </location>
</feature>
<gene>
    <name evidence="2" type="ORF">NDU88_004598</name>
</gene>
<comment type="caution">
    <text evidence="2">The sequence shown here is derived from an EMBL/GenBank/DDBJ whole genome shotgun (WGS) entry which is preliminary data.</text>
</comment>
<evidence type="ECO:0000256" key="1">
    <source>
        <dbReference type="SAM" id="MobiDB-lite"/>
    </source>
</evidence>
<dbReference type="Proteomes" id="UP001066276">
    <property type="component" value="Chromosome 9"/>
</dbReference>